<dbReference type="AlphaFoldDB" id="A0A2R4WNX1"/>
<evidence type="ECO:0000313" key="1">
    <source>
        <dbReference type="EMBL" id="AWB23256.1"/>
    </source>
</evidence>
<organism evidence="1 2">
    <name type="scientific">Methylobacterium currus</name>
    <dbReference type="NCBI Taxonomy" id="2051553"/>
    <lineage>
        <taxon>Bacteria</taxon>
        <taxon>Pseudomonadati</taxon>
        <taxon>Pseudomonadota</taxon>
        <taxon>Alphaproteobacteria</taxon>
        <taxon>Hyphomicrobiales</taxon>
        <taxon>Methylobacteriaceae</taxon>
        <taxon>Methylobacterium</taxon>
    </lineage>
</organism>
<dbReference type="Proteomes" id="UP000244755">
    <property type="component" value="Chromosome 1"/>
</dbReference>
<name>A0A2R4WNX1_9HYPH</name>
<dbReference type="EMBL" id="CP028843">
    <property type="protein sequence ID" value="AWB23256.1"/>
    <property type="molecule type" value="Genomic_DNA"/>
</dbReference>
<sequence>MVTVQSGRHTYYVVQSFSLADGGYVMDKPIEARSEEAALAAARRLAVTKAVTLAFSRAGDPATGEFDGAVLIFSNGELPEELAGALGV</sequence>
<evidence type="ECO:0000313" key="2">
    <source>
        <dbReference type="Proteomes" id="UP000244755"/>
    </source>
</evidence>
<accession>A0A2R4WNX1</accession>
<dbReference type="KEGG" id="mee:DA075_22080"/>
<reference evidence="1 2" key="1">
    <citation type="submission" date="2018-04" db="EMBL/GenBank/DDBJ databases">
        <title>Methylobacterium sp. PR1016A genome.</title>
        <authorList>
            <person name="Park W."/>
        </authorList>
    </citation>
    <scope>NUCLEOTIDE SEQUENCE [LARGE SCALE GENOMIC DNA]</scope>
    <source>
        <strain evidence="1 2">PR1016A</strain>
    </source>
</reference>
<proteinExistence type="predicted"/>
<protein>
    <submittedName>
        <fullName evidence="1">Uncharacterized protein</fullName>
    </submittedName>
</protein>
<keyword evidence="2" id="KW-1185">Reference proteome</keyword>
<gene>
    <name evidence="1" type="ORF">DA075_22080</name>
</gene>